<dbReference type="KEGG" id="srhi:H9L12_03920"/>
<dbReference type="AlphaFoldDB" id="A0A7G9SCZ0"/>
<dbReference type="EMBL" id="CP060717">
    <property type="protein sequence ID" value="QNN65715.1"/>
    <property type="molecule type" value="Genomic_DNA"/>
</dbReference>
<evidence type="ECO:0000313" key="2">
    <source>
        <dbReference type="Proteomes" id="UP000515955"/>
    </source>
</evidence>
<reference evidence="1 2" key="1">
    <citation type="submission" date="2020-08" db="EMBL/GenBank/DDBJ databases">
        <title>Genome sequence of Sphingomonas rhizophila KACC 19189T.</title>
        <authorList>
            <person name="Hyun D.-W."/>
            <person name="Bae J.-W."/>
        </authorList>
    </citation>
    <scope>NUCLEOTIDE SEQUENCE [LARGE SCALE GENOMIC DNA]</scope>
    <source>
        <strain evidence="1 2">KACC 19189</strain>
    </source>
</reference>
<proteinExistence type="predicted"/>
<dbReference type="Gene3D" id="3.40.50.300">
    <property type="entry name" value="P-loop containing nucleotide triphosphate hydrolases"/>
    <property type="match status" value="1"/>
</dbReference>
<evidence type="ECO:0000313" key="1">
    <source>
        <dbReference type="EMBL" id="QNN65715.1"/>
    </source>
</evidence>
<protein>
    <recommendedName>
        <fullName evidence="3">ABC transporter ATP-binding protein</fullName>
    </recommendedName>
</protein>
<name>A0A7G9SCZ0_9SPHN</name>
<sequence length="56" mass="6145">MDAVAGLSSDLTIILIAHRLSTVANCDRIYRLVDGRIADQGSYEQVVGPERWRGAD</sequence>
<evidence type="ECO:0008006" key="3">
    <source>
        <dbReference type="Google" id="ProtNLM"/>
    </source>
</evidence>
<gene>
    <name evidence="1" type="ORF">H9L12_03920</name>
</gene>
<accession>A0A7G9SCZ0</accession>
<organism evidence="1 2">
    <name type="scientific">Sphingomonas rhizophila</name>
    <dbReference type="NCBI Taxonomy" id="2071607"/>
    <lineage>
        <taxon>Bacteria</taxon>
        <taxon>Pseudomonadati</taxon>
        <taxon>Pseudomonadota</taxon>
        <taxon>Alphaproteobacteria</taxon>
        <taxon>Sphingomonadales</taxon>
        <taxon>Sphingomonadaceae</taxon>
        <taxon>Sphingomonas</taxon>
    </lineage>
</organism>
<dbReference type="Proteomes" id="UP000515955">
    <property type="component" value="Chromosome"/>
</dbReference>
<dbReference type="InterPro" id="IPR027417">
    <property type="entry name" value="P-loop_NTPase"/>
</dbReference>
<dbReference type="SUPFAM" id="SSF52540">
    <property type="entry name" value="P-loop containing nucleoside triphosphate hydrolases"/>
    <property type="match status" value="1"/>
</dbReference>
<keyword evidence="2" id="KW-1185">Reference proteome</keyword>